<evidence type="ECO:0000313" key="2">
    <source>
        <dbReference type="Proteomes" id="UP000198796"/>
    </source>
</evidence>
<dbReference type="STRING" id="871651.SAMN05421688_0990"/>
<proteinExistence type="predicted"/>
<dbReference type="EMBL" id="FOJU01000001">
    <property type="protein sequence ID" value="SFA79941.1"/>
    <property type="molecule type" value="Genomic_DNA"/>
</dbReference>
<organism evidence="1 2">
    <name type="scientific">Poseidonocella pacifica</name>
    <dbReference type="NCBI Taxonomy" id="871651"/>
    <lineage>
        <taxon>Bacteria</taxon>
        <taxon>Pseudomonadati</taxon>
        <taxon>Pseudomonadota</taxon>
        <taxon>Alphaproteobacteria</taxon>
        <taxon>Rhodobacterales</taxon>
        <taxon>Roseobacteraceae</taxon>
        <taxon>Poseidonocella</taxon>
    </lineage>
</organism>
<dbReference type="RefSeq" id="WP_092061105.1">
    <property type="nucleotide sequence ID" value="NZ_FOJU01000001.1"/>
</dbReference>
<evidence type="ECO:0000313" key="1">
    <source>
        <dbReference type="EMBL" id="SFA79941.1"/>
    </source>
</evidence>
<name>A0A1I0VU60_9RHOB</name>
<protein>
    <submittedName>
        <fullName evidence="1">Uncharacterized protein</fullName>
    </submittedName>
</protein>
<sequence>MNEDLPELYFRLRENGAAVFRVDTENRQGRLDLVQIASVNLRNGEIRGQGGRELTPGEHTEIEAWRDARLASLSRRDAEYPERIIEEVNLFAHWVQSRAEPEVIEETSDRLLLALHDLRAVIVRKLADKLREEK</sequence>
<keyword evidence="2" id="KW-1185">Reference proteome</keyword>
<dbReference type="AlphaFoldDB" id="A0A1I0VU60"/>
<accession>A0A1I0VU60</accession>
<gene>
    <name evidence="1" type="ORF">SAMN05421688_0990</name>
</gene>
<reference evidence="1 2" key="1">
    <citation type="submission" date="2016-10" db="EMBL/GenBank/DDBJ databases">
        <authorList>
            <person name="de Groot N.N."/>
        </authorList>
    </citation>
    <scope>NUCLEOTIDE SEQUENCE [LARGE SCALE GENOMIC DNA]</scope>
    <source>
        <strain evidence="1 2">DSM 29316</strain>
    </source>
</reference>
<dbReference type="OrthoDB" id="7849247at2"/>
<dbReference type="Proteomes" id="UP000198796">
    <property type="component" value="Unassembled WGS sequence"/>
</dbReference>